<evidence type="ECO:0000313" key="8">
    <source>
        <dbReference type="EMBL" id="PKA60654.1"/>
    </source>
</evidence>
<evidence type="ECO:0000256" key="2">
    <source>
        <dbReference type="ARBA" id="ARBA00022528"/>
    </source>
</evidence>
<dbReference type="Proteomes" id="UP000236161">
    <property type="component" value="Unassembled WGS sequence"/>
</dbReference>
<feature type="repeat" description="PPR" evidence="6">
    <location>
        <begin position="91"/>
        <end position="125"/>
    </location>
</feature>
<reference evidence="8 9" key="1">
    <citation type="journal article" date="2017" name="Nature">
        <title>The Apostasia genome and the evolution of orchids.</title>
        <authorList>
            <person name="Zhang G.Q."/>
            <person name="Liu K.W."/>
            <person name="Li Z."/>
            <person name="Lohaus R."/>
            <person name="Hsiao Y.Y."/>
            <person name="Niu S.C."/>
            <person name="Wang J.Y."/>
            <person name="Lin Y.C."/>
            <person name="Xu Q."/>
            <person name="Chen L.J."/>
            <person name="Yoshida K."/>
            <person name="Fujiwara S."/>
            <person name="Wang Z.W."/>
            <person name="Zhang Y.Q."/>
            <person name="Mitsuda N."/>
            <person name="Wang M."/>
            <person name="Liu G.H."/>
            <person name="Pecoraro L."/>
            <person name="Huang H.X."/>
            <person name="Xiao X.J."/>
            <person name="Lin M."/>
            <person name="Wu X.Y."/>
            <person name="Wu W.L."/>
            <person name="Chen Y.Y."/>
            <person name="Chang S.B."/>
            <person name="Sakamoto S."/>
            <person name="Ohme-Takagi M."/>
            <person name="Yagi M."/>
            <person name="Zeng S.J."/>
            <person name="Shen C.Y."/>
            <person name="Yeh C.M."/>
            <person name="Luo Y.B."/>
            <person name="Tsai W.C."/>
            <person name="Van de Peer Y."/>
            <person name="Liu Z.J."/>
        </authorList>
    </citation>
    <scope>NUCLEOTIDE SEQUENCE [LARGE SCALE GENOMIC DNA]</scope>
    <source>
        <strain evidence="9">cv. Shenzhen</strain>
        <tissue evidence="8">Stem</tissue>
    </source>
</reference>
<dbReference type="PANTHER" id="PTHR47926">
    <property type="entry name" value="PENTATRICOPEPTIDE REPEAT-CONTAINING PROTEIN"/>
    <property type="match status" value="1"/>
</dbReference>
<feature type="repeat" description="PPR" evidence="6">
    <location>
        <begin position="192"/>
        <end position="226"/>
    </location>
</feature>
<evidence type="ECO:0000313" key="9">
    <source>
        <dbReference type="Proteomes" id="UP000236161"/>
    </source>
</evidence>
<dbReference type="Pfam" id="PF20431">
    <property type="entry name" value="E_motif"/>
    <property type="match status" value="1"/>
</dbReference>
<dbReference type="InterPro" id="IPR002885">
    <property type="entry name" value="PPR_rpt"/>
</dbReference>
<feature type="compositionally biased region" description="Acidic residues" evidence="7">
    <location>
        <begin position="908"/>
        <end position="919"/>
    </location>
</feature>
<dbReference type="FunFam" id="1.25.40.10:FF:000090">
    <property type="entry name" value="Pentatricopeptide repeat-containing protein, chloroplastic"/>
    <property type="match status" value="1"/>
</dbReference>
<evidence type="ECO:0000256" key="5">
    <source>
        <dbReference type="ARBA" id="ARBA00022946"/>
    </source>
</evidence>
<proteinExistence type="predicted"/>
<feature type="repeat" description="PPR" evidence="6">
    <location>
        <begin position="464"/>
        <end position="494"/>
    </location>
</feature>
<evidence type="ECO:0000256" key="3">
    <source>
        <dbReference type="ARBA" id="ARBA00022640"/>
    </source>
</evidence>
<evidence type="ECO:0000256" key="6">
    <source>
        <dbReference type="PROSITE-ProRule" id="PRU00708"/>
    </source>
</evidence>
<dbReference type="EMBL" id="KZ451935">
    <property type="protein sequence ID" value="PKA60654.1"/>
    <property type="molecule type" value="Genomic_DNA"/>
</dbReference>
<accession>A0A2I0AYP4</accession>
<dbReference type="Gene3D" id="2.60.200.20">
    <property type="match status" value="1"/>
</dbReference>
<gene>
    <name evidence="8" type="primary">PCMP-H40</name>
    <name evidence="8" type="ORF">AXF42_Ash006288</name>
</gene>
<evidence type="ECO:0000256" key="4">
    <source>
        <dbReference type="ARBA" id="ARBA00022737"/>
    </source>
</evidence>
<dbReference type="InterPro" id="IPR046960">
    <property type="entry name" value="PPR_At4g14850-like_plant"/>
</dbReference>
<evidence type="ECO:0000256" key="1">
    <source>
        <dbReference type="ARBA" id="ARBA00004229"/>
    </source>
</evidence>
<keyword evidence="5" id="KW-0809">Transit peptide</keyword>
<dbReference type="FunFam" id="1.25.40.10:FF:000395">
    <property type="entry name" value="Pentatricopeptide repeat-containing protein chloroplastic"/>
    <property type="match status" value="1"/>
</dbReference>
<feature type="repeat" description="PPR" evidence="6">
    <location>
        <begin position="293"/>
        <end position="327"/>
    </location>
</feature>
<feature type="repeat" description="PPR" evidence="6">
    <location>
        <begin position="394"/>
        <end position="428"/>
    </location>
</feature>
<keyword evidence="4" id="KW-0677">Repeat</keyword>
<feature type="compositionally biased region" description="Basic and acidic residues" evidence="7">
    <location>
        <begin position="816"/>
        <end position="833"/>
    </location>
</feature>
<feature type="repeat" description="PPR" evidence="6">
    <location>
        <begin position="363"/>
        <end position="393"/>
    </location>
</feature>
<dbReference type="PANTHER" id="PTHR47926:SF373">
    <property type="entry name" value="TETRATRICOPEPTIDE-LIKE HELICAL DOMAIN SUPERFAMILY, DYW DOMAIN-CONTAINING PROTEIN"/>
    <property type="match status" value="1"/>
</dbReference>
<dbReference type="Gene3D" id="1.25.40.10">
    <property type="entry name" value="Tetratricopeptide repeat domain"/>
    <property type="match status" value="5"/>
</dbReference>
<keyword evidence="8" id="KW-0378">Hydrolase</keyword>
<evidence type="ECO:0000256" key="7">
    <source>
        <dbReference type="SAM" id="MobiDB-lite"/>
    </source>
</evidence>
<keyword evidence="3" id="KW-0934">Plastid</keyword>
<keyword evidence="9" id="KW-1185">Reference proteome</keyword>
<dbReference type="GO" id="GO:0003678">
    <property type="term" value="F:DNA helicase activity"/>
    <property type="evidence" value="ECO:0007669"/>
    <property type="project" value="UniProtKB-EC"/>
</dbReference>
<dbReference type="InterPro" id="IPR008984">
    <property type="entry name" value="SMAD_FHA_dom_sf"/>
</dbReference>
<dbReference type="Pfam" id="PF13041">
    <property type="entry name" value="PPR_2"/>
    <property type="match status" value="3"/>
</dbReference>
<dbReference type="EC" id="3.6.4.12" evidence="8"/>
<feature type="repeat" description="PPR" evidence="6">
    <location>
        <begin position="495"/>
        <end position="529"/>
    </location>
</feature>
<feature type="region of interest" description="Disordered" evidence="7">
    <location>
        <begin position="891"/>
        <end position="921"/>
    </location>
</feature>
<feature type="region of interest" description="Disordered" evidence="7">
    <location>
        <begin position="816"/>
        <end position="838"/>
    </location>
</feature>
<feature type="region of interest" description="Disordered" evidence="7">
    <location>
        <begin position="1"/>
        <end position="24"/>
    </location>
</feature>
<organism evidence="8 9">
    <name type="scientific">Apostasia shenzhenica</name>
    <dbReference type="NCBI Taxonomy" id="1088818"/>
    <lineage>
        <taxon>Eukaryota</taxon>
        <taxon>Viridiplantae</taxon>
        <taxon>Streptophyta</taxon>
        <taxon>Embryophyta</taxon>
        <taxon>Tracheophyta</taxon>
        <taxon>Spermatophyta</taxon>
        <taxon>Magnoliopsida</taxon>
        <taxon>Liliopsida</taxon>
        <taxon>Asparagales</taxon>
        <taxon>Orchidaceae</taxon>
        <taxon>Apostasioideae</taxon>
        <taxon>Apostasia</taxon>
    </lineage>
</organism>
<dbReference type="InterPro" id="IPR046848">
    <property type="entry name" value="E_motif"/>
</dbReference>
<dbReference type="GO" id="GO:0009507">
    <property type="term" value="C:chloroplast"/>
    <property type="evidence" value="ECO:0007669"/>
    <property type="project" value="UniProtKB-SubCell"/>
</dbReference>
<comment type="subcellular location">
    <subcellularLocation>
        <location evidence="1">Plastid</location>
        <location evidence="1">Chloroplast</location>
    </subcellularLocation>
</comment>
<dbReference type="Pfam" id="PF01535">
    <property type="entry name" value="PPR"/>
    <property type="match status" value="5"/>
</dbReference>
<dbReference type="PROSITE" id="PS51375">
    <property type="entry name" value="PPR"/>
    <property type="match status" value="7"/>
</dbReference>
<sequence length="972" mass="108162">MASTLLSSVLPPSNRPPHQQRSPNPSLFSHPSFLLLHFCSHPREIYQSLSSVIKLGMASEPIVQNKLIALFSRSGSIRDASVIFNSIPDKPEELYHCLLRGHAHHSSLEEALSFYNLMRLAGVRPLVHNLTYLLKSCSDCFDLRRGKEVHSQLILNGFGFNVHAMTAVVNMYAKCCRICDARKMFDRMPEWDLVTWNALVAGYAQNGLACDALEMVVRMQEDEQRPNSVTLISALPACADVGSLKIGKSIHGFAIKAGFESLVNVSTAVVDLYAKCGTIGLARLVFDGMMVKNVVSWNSMIVGYSSSSKPDEALKLYKLLLEEGIMPTDVTMIGALQACSELEDLEEGMKAHKLLLRIGLGSDTSVMNALITMYSKCKRTDLAFEVFKSLQSKSQISWNAMILGYAQNNKPTDALNLFLNMLQNNTRPDSFTMVSVIPALADISLPRQAKWIHGYAIRLHLDLNVFVGTALIDLYAKCGSINSAQSLFDRMEERHVTTWNSMIDAYGSHGFGKKAVELFEEMKRSPVKPSDVTFLNITSACSHTGLVEEGKGYFRSMKKDYDLDPGVDHYAAIVDLLGRAGKIEEAWSFIEQMPIKPSISVYGAMLGACKIHKNVKTGEAAAKRLFELEPTEGGYHVLLANIYASASLWQDVARVRKMMEKQGLQKTPGYSFIESFTDRAEMNLESEDGSLIPIEIGRPLVIGRDLGLGLGSSSSDRTISRRHVSLRIDGAVDGELDQIDRDGQIALKFQVVGKNPILVCSKGGGGKRVYMSLAEGELKAGDSFSPSIKNPVFFIVKREEGGGGVEKSVLDAVERRERKTQQRRLEAEERAKSEAAGLADSELDFGPLEISEIDPVKEFGFLVKGHEFDRYHQCKIRPLKDWNWFLEEPAVNGDDEEPKQQKMKKGVEEDEEWTGDSDDDKMVDKKVKFEQNNVDDEDETLGGFIVCDDDIEEENFDVESEEEELDEDDDED</sequence>
<name>A0A2I0AYP4_9ASPA</name>
<dbReference type="InterPro" id="IPR011990">
    <property type="entry name" value="TPR-like_helical_dom_sf"/>
</dbReference>
<dbReference type="SUPFAM" id="SSF49879">
    <property type="entry name" value="SMAD/FHA domain"/>
    <property type="match status" value="1"/>
</dbReference>
<feature type="compositionally biased region" description="Polar residues" evidence="7">
    <location>
        <begin position="1"/>
        <end position="21"/>
    </location>
</feature>
<dbReference type="OrthoDB" id="185373at2759"/>
<dbReference type="GO" id="GO:0009451">
    <property type="term" value="P:RNA modification"/>
    <property type="evidence" value="ECO:0007669"/>
    <property type="project" value="InterPro"/>
</dbReference>
<dbReference type="CDD" id="cd22671">
    <property type="entry name" value="FHA_APTX-like"/>
    <property type="match status" value="1"/>
</dbReference>
<dbReference type="GO" id="GO:0016787">
    <property type="term" value="F:hydrolase activity"/>
    <property type="evidence" value="ECO:0007669"/>
    <property type="project" value="UniProtKB-KW"/>
</dbReference>
<dbReference type="FunFam" id="1.25.40.10:FF:000344">
    <property type="entry name" value="Pentatricopeptide repeat-containing protein"/>
    <property type="match status" value="1"/>
</dbReference>
<dbReference type="NCBIfam" id="TIGR00756">
    <property type="entry name" value="PPR"/>
    <property type="match status" value="4"/>
</dbReference>
<protein>
    <submittedName>
        <fullName evidence="8">Pentatricopeptide repeat-containing protein</fullName>
        <ecNumber evidence="8">3.6.4.12</ecNumber>
    </submittedName>
</protein>
<dbReference type="FunFam" id="1.25.40.10:FF:000031">
    <property type="entry name" value="Pentatricopeptide repeat-containing protein mitochondrial"/>
    <property type="match status" value="1"/>
</dbReference>
<dbReference type="AlphaFoldDB" id="A0A2I0AYP4"/>
<dbReference type="GO" id="GO:0003723">
    <property type="term" value="F:RNA binding"/>
    <property type="evidence" value="ECO:0007669"/>
    <property type="project" value="InterPro"/>
</dbReference>
<keyword evidence="2" id="KW-0150">Chloroplast</keyword>